<evidence type="ECO:0000313" key="2">
    <source>
        <dbReference type="EMBL" id="SIQ94450.1"/>
    </source>
</evidence>
<dbReference type="Gene3D" id="1.10.30.50">
    <property type="match status" value="1"/>
</dbReference>
<dbReference type="Proteomes" id="UP000255231">
    <property type="component" value="Unassembled WGS sequence"/>
</dbReference>
<accession>A0A381FCZ2</accession>
<reference evidence="2 4" key="1">
    <citation type="submission" date="2017-01" db="EMBL/GenBank/DDBJ databases">
        <authorList>
            <person name="Varghese N."/>
            <person name="Submissions S."/>
        </authorList>
    </citation>
    <scope>NUCLEOTIDE SEQUENCE [LARGE SCALE GENOMIC DNA]</scope>
    <source>
        <strain evidence="2 4">ATCC 27950</strain>
    </source>
</reference>
<dbReference type="EMBL" id="UFVS01000001">
    <property type="protein sequence ID" value="SUX43952.1"/>
    <property type="molecule type" value="Genomic_DNA"/>
</dbReference>
<dbReference type="InterPro" id="IPR002711">
    <property type="entry name" value="HNH"/>
</dbReference>
<protein>
    <submittedName>
        <fullName evidence="2">HNH endonuclease</fullName>
    </submittedName>
</protein>
<dbReference type="GO" id="GO:0004519">
    <property type="term" value="F:endonuclease activity"/>
    <property type="evidence" value="ECO:0007669"/>
    <property type="project" value="UniProtKB-KW"/>
</dbReference>
<keyword evidence="2" id="KW-0378">Hydrolase</keyword>
<evidence type="ECO:0000259" key="1">
    <source>
        <dbReference type="Pfam" id="PF01844"/>
    </source>
</evidence>
<dbReference type="GO" id="GO:0008270">
    <property type="term" value="F:zinc ion binding"/>
    <property type="evidence" value="ECO:0007669"/>
    <property type="project" value="InterPro"/>
</dbReference>
<organism evidence="3 5">
    <name type="scientific">Chryseobacterium indoltheticum</name>
    <dbReference type="NCBI Taxonomy" id="254"/>
    <lineage>
        <taxon>Bacteria</taxon>
        <taxon>Pseudomonadati</taxon>
        <taxon>Bacteroidota</taxon>
        <taxon>Flavobacteriia</taxon>
        <taxon>Flavobacteriales</taxon>
        <taxon>Weeksellaceae</taxon>
        <taxon>Chryseobacterium group</taxon>
        <taxon>Chryseobacterium</taxon>
    </lineage>
</organism>
<dbReference type="GO" id="GO:0003676">
    <property type="term" value="F:nucleic acid binding"/>
    <property type="evidence" value="ECO:0007669"/>
    <property type="project" value="InterPro"/>
</dbReference>
<evidence type="ECO:0000313" key="3">
    <source>
        <dbReference type="EMBL" id="SUX43952.1"/>
    </source>
</evidence>
<dbReference type="KEGG" id="cil:EG358_08375"/>
<dbReference type="EMBL" id="FTMF01000010">
    <property type="protein sequence ID" value="SIQ94450.1"/>
    <property type="molecule type" value="Genomic_DNA"/>
</dbReference>
<evidence type="ECO:0000313" key="5">
    <source>
        <dbReference type="Proteomes" id="UP000255231"/>
    </source>
</evidence>
<dbReference type="AlphaFoldDB" id="A0A381FCZ2"/>
<feature type="domain" description="HNH" evidence="1">
    <location>
        <begin position="134"/>
        <end position="186"/>
    </location>
</feature>
<keyword evidence="4" id="KW-1185">Reference proteome</keyword>
<gene>
    <name evidence="3" type="ORF">NCTC13560_02289</name>
    <name evidence="2" type="ORF">SAMN05421682_110109</name>
</gene>
<dbReference type="Pfam" id="PF01844">
    <property type="entry name" value="HNH"/>
    <property type="match status" value="1"/>
</dbReference>
<keyword evidence="2" id="KW-0540">Nuclease</keyword>
<dbReference type="Proteomes" id="UP000185725">
    <property type="component" value="Unassembled WGS sequence"/>
</dbReference>
<reference evidence="3 5" key="2">
    <citation type="submission" date="2018-06" db="EMBL/GenBank/DDBJ databases">
        <authorList>
            <consortium name="Pathogen Informatics"/>
            <person name="Doyle S."/>
        </authorList>
    </citation>
    <scope>NUCLEOTIDE SEQUENCE [LARGE SCALE GENOMIC DNA]</scope>
    <source>
        <strain evidence="3 5">NCTC13560</strain>
    </source>
</reference>
<proteinExistence type="predicted"/>
<evidence type="ECO:0000313" key="4">
    <source>
        <dbReference type="Proteomes" id="UP000185725"/>
    </source>
</evidence>
<keyword evidence="2" id="KW-0255">Endonuclease</keyword>
<sequence length="332" mass="39461">MLYINEYSKALDFYKKIVPCWLKIKIHGVSRIKEGDQTKCTYCDTTECENLKTKNHNYSFDESVKDLLKVDIIDKLLLSEPRDLVILTQQIDAVVLEEKETVALEDLFKKSGYKTFFQTNNGREFLNHLNRSTCSYCNRNYTINITSKNASAQLDHWFPKDKFPFLALSFFNLIPSCSSCNHMKGNSDKDKGWWSTTALDELIHPYFEEADHKFKFDFNFEKSTNNLFVLFRDVEGDKTMKTLKFNLTKEIYQAHSELELRDLYDLRKKYSKNYLKYLLKILHKHEPSEAEKYRMLFNVEKNEKDYHKRPFSKFKNDIIEQLLKIDNKKSNL</sequence>
<name>A0A381FCZ2_9FLAO</name>